<proteinExistence type="predicted"/>
<keyword evidence="2" id="KW-1185">Reference proteome</keyword>
<evidence type="ECO:0000313" key="1">
    <source>
        <dbReference type="EMBL" id="KAJ9103239.1"/>
    </source>
</evidence>
<reference evidence="1" key="1">
    <citation type="submission" date="2023-04" db="EMBL/GenBank/DDBJ databases">
        <title>Draft Genome sequencing of Naganishia species isolated from polar environments using Oxford Nanopore Technology.</title>
        <authorList>
            <person name="Leo P."/>
            <person name="Venkateswaran K."/>
        </authorList>
    </citation>
    <scope>NUCLEOTIDE SEQUENCE</scope>
    <source>
        <strain evidence="1">MNA-CCFEE 5423</strain>
    </source>
</reference>
<comment type="caution">
    <text evidence="1">The sequence shown here is derived from an EMBL/GenBank/DDBJ whole genome shotgun (WGS) entry which is preliminary data.</text>
</comment>
<protein>
    <submittedName>
        <fullName evidence="1">Uncharacterized protein</fullName>
    </submittedName>
</protein>
<name>A0ACC2VUX3_9TREE</name>
<gene>
    <name evidence="1" type="ORF">QFC21_002662</name>
</gene>
<organism evidence="1 2">
    <name type="scientific">Naganishia friedmannii</name>
    <dbReference type="NCBI Taxonomy" id="89922"/>
    <lineage>
        <taxon>Eukaryota</taxon>
        <taxon>Fungi</taxon>
        <taxon>Dikarya</taxon>
        <taxon>Basidiomycota</taxon>
        <taxon>Agaricomycotina</taxon>
        <taxon>Tremellomycetes</taxon>
        <taxon>Filobasidiales</taxon>
        <taxon>Filobasidiaceae</taxon>
        <taxon>Naganishia</taxon>
    </lineage>
</organism>
<dbReference type="EMBL" id="JASBWT010000007">
    <property type="protein sequence ID" value="KAJ9103239.1"/>
    <property type="molecule type" value="Genomic_DNA"/>
</dbReference>
<evidence type="ECO:0000313" key="2">
    <source>
        <dbReference type="Proteomes" id="UP001227268"/>
    </source>
</evidence>
<sequence length="291" mass="31756">MAGVKAYAKLGTRLVGLNALKSGIQSNSRKTARLLNNIGITPQYLRTGFTAVASVAALWLWWKSWFPSIVYVAFGFALYKSLVSAQQKSARRPRNRSTDETCSTAVFLGSGDIMSLNKATAFENGLKSSNVTANQTERSKDGPFQFVELPRARKVGQSYVSSIGTTLHSLVITFWKLAARPILTTQNQQIPDLLIVNGPGTCVMVVLVYKLLRILGQHSPEIIYVESFARVTSLSLSGKILKNLVDKFVVQWPIANDSVGGTGRTDGDGAVSMVGKNRESLSGVEYYGWLI</sequence>
<dbReference type="Proteomes" id="UP001227268">
    <property type="component" value="Unassembled WGS sequence"/>
</dbReference>
<accession>A0ACC2VUX3</accession>